<evidence type="ECO:0000313" key="2">
    <source>
        <dbReference type="EMBL" id="RAQ94197.1"/>
    </source>
</evidence>
<keyword evidence="3" id="KW-1185">Reference proteome</keyword>
<accession>A0A328V982</accession>
<dbReference type="AlphaFoldDB" id="A0A328V982"/>
<name>A0A328V982_9CHLR</name>
<feature type="region of interest" description="Disordered" evidence="1">
    <location>
        <begin position="75"/>
        <end position="106"/>
    </location>
</feature>
<feature type="region of interest" description="Disordered" evidence="1">
    <location>
        <begin position="176"/>
        <end position="209"/>
    </location>
</feature>
<gene>
    <name evidence="2" type="ORF">A4R35_01540</name>
</gene>
<comment type="caution">
    <text evidence="2">The sequence shown here is derived from an EMBL/GenBank/DDBJ whole genome shotgun (WGS) entry which is preliminary data.</text>
</comment>
<dbReference type="Proteomes" id="UP000248706">
    <property type="component" value="Unassembled WGS sequence"/>
</dbReference>
<protein>
    <submittedName>
        <fullName evidence="2">Uncharacterized protein</fullName>
    </submittedName>
</protein>
<dbReference type="EMBL" id="MCIF01000002">
    <property type="protein sequence ID" value="RAQ94197.1"/>
    <property type="molecule type" value="Genomic_DNA"/>
</dbReference>
<organism evidence="2 3">
    <name type="scientific">Thermogemmatispora tikiterensis</name>
    <dbReference type="NCBI Taxonomy" id="1825093"/>
    <lineage>
        <taxon>Bacteria</taxon>
        <taxon>Bacillati</taxon>
        <taxon>Chloroflexota</taxon>
        <taxon>Ktedonobacteria</taxon>
        <taxon>Thermogemmatisporales</taxon>
        <taxon>Thermogemmatisporaceae</taxon>
        <taxon>Thermogemmatispora</taxon>
    </lineage>
</organism>
<sequence>MESARPSQLTFPFSASPRLLLEQLTWLKQIDQRRAMRPANPAILPAGLLYRSHPMLPGTGRQGWRNRCLGAAWRSQMAPARERADTGQSQHQAQPDALPPPPARDQPILPLVVAATEINAGKYQGLGTAWLLKREQEQSLGHVHALYRRSNRQGQTRSRSLAAGSARSTACLHENTTMKGAPRSRESRRAAGCAQPSNNKQWHHARASQLDQHTDQITCQTDRMIGLPQIQADDECHQERRAPP</sequence>
<reference evidence="2 3" key="1">
    <citation type="submission" date="2016-08" db="EMBL/GenBank/DDBJ databases">
        <title>Analysis of Carbohydrate Active Enzymes in Thermogemmatispora T81 Reveals Carbohydrate Degradation Ability.</title>
        <authorList>
            <person name="Tomazini A."/>
            <person name="Lal S."/>
            <person name="Stott M."/>
            <person name="Henrissat B."/>
            <person name="Polikarpov I."/>
            <person name="Sparling R."/>
            <person name="Levin D.B."/>
        </authorList>
    </citation>
    <scope>NUCLEOTIDE SEQUENCE [LARGE SCALE GENOMIC DNA]</scope>
    <source>
        <strain evidence="2 3">T81</strain>
    </source>
</reference>
<proteinExistence type="predicted"/>
<evidence type="ECO:0000313" key="3">
    <source>
        <dbReference type="Proteomes" id="UP000248706"/>
    </source>
</evidence>
<evidence type="ECO:0000256" key="1">
    <source>
        <dbReference type="SAM" id="MobiDB-lite"/>
    </source>
</evidence>